<comment type="subcellular location">
    <subcellularLocation>
        <location evidence="1">Membrane</location>
        <topology evidence="1">Multi-pass membrane protein</topology>
    </subcellularLocation>
</comment>
<evidence type="ECO:0000256" key="7">
    <source>
        <dbReference type="SAM" id="MobiDB-lite"/>
    </source>
</evidence>
<dbReference type="Pfam" id="PF25539">
    <property type="entry name" value="Bestrophin_2"/>
    <property type="match status" value="1"/>
</dbReference>
<organism evidence="9">
    <name type="scientific">Grammatophora oceanica</name>
    <dbReference type="NCBI Taxonomy" id="210454"/>
    <lineage>
        <taxon>Eukaryota</taxon>
        <taxon>Sar</taxon>
        <taxon>Stramenopiles</taxon>
        <taxon>Ochrophyta</taxon>
        <taxon>Bacillariophyta</taxon>
        <taxon>Fragilariophyceae</taxon>
        <taxon>Fragilariophycidae</taxon>
        <taxon>Rhabdonematales</taxon>
        <taxon>Grammatophoraceae</taxon>
        <taxon>Grammatophora</taxon>
    </lineage>
</organism>
<feature type="transmembrane region" description="Helical" evidence="8">
    <location>
        <begin position="335"/>
        <end position="355"/>
    </location>
</feature>
<dbReference type="AlphaFoldDB" id="A0A7S1YGX4"/>
<keyword evidence="3 8" id="KW-0812">Transmembrane</keyword>
<reference evidence="9" key="1">
    <citation type="submission" date="2021-01" db="EMBL/GenBank/DDBJ databases">
        <authorList>
            <person name="Corre E."/>
            <person name="Pelletier E."/>
            <person name="Niang G."/>
            <person name="Scheremetjew M."/>
            <person name="Finn R."/>
            <person name="Kale V."/>
            <person name="Holt S."/>
            <person name="Cochrane G."/>
            <person name="Meng A."/>
            <person name="Brown T."/>
            <person name="Cohen L."/>
        </authorList>
    </citation>
    <scope>NUCLEOTIDE SEQUENCE</scope>
    <source>
        <strain evidence="9">CCMP 410</strain>
    </source>
</reference>
<sequence>MMNTLFGGYSTLKTGPRERRHEEESELLGDTSSTTAATFDTASAASSSTTSSSAHDPSRMNHESDRTTKTGFRTSIKVSRPPDHNRTLVYDDKQTHWEVLTQIYGSVWPKVLPFCLVNVGWTLLIYALKKKGVIDLTFGSIAGHNFMAIMVSFLVVSRAQITYARFMEAREHLSTAFRSCREIVQFTCCLTMEHQESRAKQWRQEVAYRTILMLRIAVAAIEYRSSRVHTWEVLPEQQDSLDLVCDDHAEPLAAGSFRLSRWSHGDRSMVDENFRAPIILAYNVRETIMRQRNGNYLKARMHVNEELRILNYVGDFMQSFHGLQKLITTPFPFPLVQMCRTFLFFWIFSLPLVLLNQMEEVWHVCVMMFVVTYGFLGVEYVSMELDDPFGDDPNDFDDLGMAQVVFEDIYINIAKTDGIASAAELRCKVSERVSKGSALENFRRDAQEPSFWRRTTSSAV</sequence>
<dbReference type="GO" id="GO:0005254">
    <property type="term" value="F:chloride channel activity"/>
    <property type="evidence" value="ECO:0007669"/>
    <property type="project" value="InterPro"/>
</dbReference>
<dbReference type="PANTHER" id="PTHR33281">
    <property type="entry name" value="UPF0187 PROTEIN YNEE"/>
    <property type="match status" value="1"/>
</dbReference>
<feature type="transmembrane region" description="Helical" evidence="8">
    <location>
        <begin position="361"/>
        <end position="381"/>
    </location>
</feature>
<feature type="compositionally biased region" description="Low complexity" evidence="7">
    <location>
        <begin position="31"/>
        <end position="54"/>
    </location>
</feature>
<evidence type="ECO:0000256" key="6">
    <source>
        <dbReference type="ARBA" id="ARBA00023136"/>
    </source>
</evidence>
<accession>A0A7S1YGX4</accession>
<protein>
    <recommendedName>
        <fullName evidence="10">Bestrophin homolog</fullName>
    </recommendedName>
</protein>
<keyword evidence="6 8" id="KW-0472">Membrane</keyword>
<name>A0A7S1YGX4_9STRA</name>
<evidence type="ECO:0000256" key="5">
    <source>
        <dbReference type="ARBA" id="ARBA00023065"/>
    </source>
</evidence>
<proteinExistence type="predicted"/>
<evidence type="ECO:0000256" key="2">
    <source>
        <dbReference type="ARBA" id="ARBA00022448"/>
    </source>
</evidence>
<evidence type="ECO:0000256" key="1">
    <source>
        <dbReference type="ARBA" id="ARBA00004141"/>
    </source>
</evidence>
<feature type="region of interest" description="Disordered" evidence="7">
    <location>
        <begin position="1"/>
        <end position="79"/>
    </location>
</feature>
<keyword evidence="5" id="KW-0406">Ion transport</keyword>
<evidence type="ECO:0008006" key="10">
    <source>
        <dbReference type="Google" id="ProtNLM"/>
    </source>
</evidence>
<keyword evidence="2" id="KW-0813">Transport</keyword>
<keyword evidence="4 8" id="KW-1133">Transmembrane helix</keyword>
<dbReference type="EMBL" id="HBGK01039835">
    <property type="protein sequence ID" value="CAD9299117.1"/>
    <property type="molecule type" value="Transcribed_RNA"/>
</dbReference>
<feature type="compositionally biased region" description="Basic and acidic residues" evidence="7">
    <location>
        <begin position="56"/>
        <end position="68"/>
    </location>
</feature>
<gene>
    <name evidence="9" type="ORF">GOCE00092_LOCUS20784</name>
</gene>
<dbReference type="InterPro" id="IPR044669">
    <property type="entry name" value="YneE/VCCN1/2-like"/>
</dbReference>
<evidence type="ECO:0000256" key="3">
    <source>
        <dbReference type="ARBA" id="ARBA00022692"/>
    </source>
</evidence>
<dbReference type="PANTHER" id="PTHR33281:SF20">
    <property type="match status" value="1"/>
</dbReference>
<evidence type="ECO:0000256" key="8">
    <source>
        <dbReference type="SAM" id="Phobius"/>
    </source>
</evidence>
<dbReference type="GO" id="GO:0016020">
    <property type="term" value="C:membrane"/>
    <property type="evidence" value="ECO:0007669"/>
    <property type="project" value="UniProtKB-SubCell"/>
</dbReference>
<evidence type="ECO:0000313" key="9">
    <source>
        <dbReference type="EMBL" id="CAD9299117.1"/>
    </source>
</evidence>
<evidence type="ECO:0000256" key="4">
    <source>
        <dbReference type="ARBA" id="ARBA00022989"/>
    </source>
</evidence>